<dbReference type="PATRIC" id="fig|1234679.3.peg.598"/>
<keyword evidence="1" id="KW-0812">Transmembrane</keyword>
<dbReference type="PANTHER" id="PTHR43229:SF2">
    <property type="entry name" value="NODULATION PROTEIN J"/>
    <property type="match status" value="1"/>
</dbReference>
<keyword evidence="1" id="KW-0472">Membrane</keyword>
<evidence type="ECO:0000313" key="3">
    <source>
        <dbReference type="Proteomes" id="UP000000212"/>
    </source>
</evidence>
<keyword evidence="3" id="KW-1185">Reference proteome</keyword>
<protein>
    <submittedName>
        <fullName evidence="2">ABC-2 type transporter family protein</fullName>
    </submittedName>
</protein>
<dbReference type="OrthoDB" id="2290207at2"/>
<dbReference type="InterPro" id="IPR051784">
    <property type="entry name" value="Nod_factor_ABC_transporter"/>
</dbReference>
<dbReference type="AlphaFoldDB" id="K8E276"/>
<dbReference type="RefSeq" id="WP_015075552.1">
    <property type="nucleotide sequence ID" value="NC_019425.2"/>
</dbReference>
<evidence type="ECO:0000256" key="1">
    <source>
        <dbReference type="SAM" id="Phobius"/>
    </source>
</evidence>
<gene>
    <name evidence="2" type="ORF">BN424_629</name>
</gene>
<dbReference type="HOGENOM" id="CLU_090939_0_0_9"/>
<evidence type="ECO:0000313" key="2">
    <source>
        <dbReference type="EMBL" id="CCO10107.1"/>
    </source>
</evidence>
<dbReference type="EMBL" id="HE999757">
    <property type="protein sequence ID" value="CCO10107.1"/>
    <property type="molecule type" value="Genomic_DNA"/>
</dbReference>
<organism evidence="2 3">
    <name type="scientific">Carnobacterium maltaromaticum LMA28</name>
    <dbReference type="NCBI Taxonomy" id="1234679"/>
    <lineage>
        <taxon>Bacteria</taxon>
        <taxon>Bacillati</taxon>
        <taxon>Bacillota</taxon>
        <taxon>Bacilli</taxon>
        <taxon>Lactobacillales</taxon>
        <taxon>Carnobacteriaceae</taxon>
        <taxon>Carnobacterium</taxon>
    </lineage>
</organism>
<dbReference type="STRING" id="1234679.BN424_629"/>
<feature type="transmembrane region" description="Helical" evidence="1">
    <location>
        <begin position="106"/>
        <end position="135"/>
    </location>
</feature>
<name>K8E276_CARML</name>
<dbReference type="GeneID" id="83607028"/>
<dbReference type="eggNOG" id="ENOG5032STB">
    <property type="taxonomic scope" value="Bacteria"/>
</dbReference>
<keyword evidence="1" id="KW-1133">Transmembrane helix</keyword>
<feature type="transmembrane region" description="Helical" evidence="1">
    <location>
        <begin position="223"/>
        <end position="248"/>
    </location>
</feature>
<reference evidence="3" key="1">
    <citation type="journal article" date="2013" name="Genome Announc.">
        <title>Complete Chromosome Sequence of Carnobacterium maltaromaticum LMA 28.</title>
        <authorList>
            <person name="Cailliez-Grimal C."/>
            <person name="Chaillou S."/>
            <person name="Anba-Mondoloni J."/>
            <person name="Loux V."/>
            <person name="Afzal M.I."/>
            <person name="Rahman A."/>
            <person name="Kergourlay G."/>
            <person name="Champomier-Verges M.C."/>
            <person name="Zagorec M."/>
            <person name="Dalgaard P."/>
            <person name="Leisner J.J."/>
            <person name="Prevost H."/>
            <person name="Revol-Junelles A.M."/>
            <person name="Borges F."/>
        </authorList>
    </citation>
    <scope>NUCLEOTIDE SEQUENCE</scope>
    <source>
        <strain evidence="3">LMA28</strain>
    </source>
</reference>
<dbReference type="KEGG" id="cml:BN424_629"/>
<feature type="transmembrane region" description="Helical" evidence="1">
    <location>
        <begin position="21"/>
        <end position="41"/>
    </location>
</feature>
<sequence>MKFLYSIIGTMKADVIILFRYRKSIISDIITFLALYLGIIIFNDASNFSDFYNVQISDGPILLLIGYIFWTVSNIALSYSSSIIVGDAKSGMLEVKLQGIIPYPVLSFFSVLVSIIESIIVLFFACLISLVIGYIEFTHIPFILLSIVLTIPSIIGMYGVGLILAGFALKEKSIGQFVSIVSAILLFLSNTLILNLPNYIYIIPFTSGIDISRNLFSIGVFDSYLFIIYICVCSLWLVVGILIFNILLKKERTQGSFDSF</sequence>
<feature type="transmembrane region" description="Helical" evidence="1">
    <location>
        <begin position="141"/>
        <end position="165"/>
    </location>
</feature>
<dbReference type="PANTHER" id="PTHR43229">
    <property type="entry name" value="NODULATION PROTEIN J"/>
    <property type="match status" value="1"/>
</dbReference>
<feature type="transmembrane region" description="Helical" evidence="1">
    <location>
        <begin position="61"/>
        <end position="85"/>
    </location>
</feature>
<dbReference type="Proteomes" id="UP000000212">
    <property type="component" value="Chromosome"/>
</dbReference>
<accession>K8E276</accession>
<feature type="transmembrane region" description="Helical" evidence="1">
    <location>
        <begin position="177"/>
        <end position="203"/>
    </location>
</feature>
<proteinExistence type="predicted"/>